<proteinExistence type="predicted"/>
<dbReference type="PANTHER" id="PTHR28457:SF1">
    <property type="entry name" value="CILIA- AND FLAGELLA-ASSOCIATED PROTEIN 119"/>
    <property type="match status" value="1"/>
</dbReference>
<feature type="compositionally biased region" description="Basic and acidic residues" evidence="1">
    <location>
        <begin position="7"/>
        <end position="31"/>
    </location>
</feature>
<dbReference type="InterPro" id="IPR032727">
    <property type="entry name" value="CLAMP"/>
</dbReference>
<dbReference type="PANTHER" id="PTHR28457">
    <property type="entry name" value="COILED-COIL DOMAIN-CONTAINING PROTEIN 189"/>
    <property type="match status" value="1"/>
</dbReference>
<dbReference type="EMBL" id="CAJJDM010000003">
    <property type="protein sequence ID" value="CAD8043989.1"/>
    <property type="molecule type" value="Genomic_DNA"/>
</dbReference>
<comment type="caution">
    <text evidence="2">The sequence shown here is derived from an EMBL/GenBank/DDBJ whole genome shotgun (WGS) entry which is preliminary data.</text>
</comment>
<dbReference type="AlphaFoldDB" id="A0A8S1JQV9"/>
<accession>A0A8S1JQV9</accession>
<evidence type="ECO:0000256" key="1">
    <source>
        <dbReference type="SAM" id="MobiDB-lite"/>
    </source>
</evidence>
<organism evidence="2 3">
    <name type="scientific">Paramecium primaurelia</name>
    <dbReference type="NCBI Taxonomy" id="5886"/>
    <lineage>
        <taxon>Eukaryota</taxon>
        <taxon>Sar</taxon>
        <taxon>Alveolata</taxon>
        <taxon>Ciliophora</taxon>
        <taxon>Intramacronucleata</taxon>
        <taxon>Oligohymenophorea</taxon>
        <taxon>Peniculida</taxon>
        <taxon>Parameciidae</taxon>
        <taxon>Paramecium</taxon>
    </lineage>
</organism>
<gene>
    <name evidence="2" type="ORF">PPRIM_AZ9-3.1.T0060071</name>
</gene>
<evidence type="ECO:0000313" key="2">
    <source>
        <dbReference type="EMBL" id="CAD8043989.1"/>
    </source>
</evidence>
<keyword evidence="3" id="KW-1185">Reference proteome</keyword>
<sequence length="300" mass="35372">MPPKTQKQKEEEAAKLAEEQRLREEEEERQRKELEKYKITKLNSTNLPLPITKYYIDYVYPHSESHKATIEYLHKLAEISNCKDQLRDVDLQITADVLINDLIFSKSLKGLNDESVQVLLNILFLSFTNNNNKFSQEMRYNNTIQQKNKVTDAELFNNLLKVHAEVGYFRSMHILLIKDHFQIYLNHLDLIDQAFKSDQRTLELHMDLQIEMPLSQLPLDEALIYRPFEQKPEDDGQIQTVDQEDQQALPEPTDEELLDPIIMEAIQRKLDLAKQELEDKLISRQKDMEEKLMSMATKKK</sequence>
<dbReference type="Proteomes" id="UP000688137">
    <property type="component" value="Unassembled WGS sequence"/>
</dbReference>
<feature type="region of interest" description="Disordered" evidence="1">
    <location>
        <begin position="1"/>
        <end position="31"/>
    </location>
</feature>
<evidence type="ECO:0000313" key="3">
    <source>
        <dbReference type="Proteomes" id="UP000688137"/>
    </source>
</evidence>
<feature type="region of interest" description="Disordered" evidence="1">
    <location>
        <begin position="232"/>
        <end position="256"/>
    </location>
</feature>
<reference evidence="2" key="1">
    <citation type="submission" date="2021-01" db="EMBL/GenBank/DDBJ databases">
        <authorList>
            <consortium name="Genoscope - CEA"/>
            <person name="William W."/>
        </authorList>
    </citation>
    <scope>NUCLEOTIDE SEQUENCE</scope>
</reference>
<name>A0A8S1JQV9_PARPR</name>
<dbReference type="OMA" id="PEPHKAT"/>
<protein>
    <submittedName>
        <fullName evidence="2">Uncharacterized protein</fullName>
    </submittedName>
</protein>